<protein>
    <submittedName>
        <fullName evidence="3">Histidine phosphatase family protein</fullName>
    </submittedName>
</protein>
<dbReference type="AlphaFoldDB" id="A0A853ESD4"/>
<dbReference type="CDD" id="cd07067">
    <property type="entry name" value="HP_PGM_like"/>
    <property type="match status" value="1"/>
</dbReference>
<keyword evidence="4" id="KW-1185">Reference proteome</keyword>
<evidence type="ECO:0000256" key="2">
    <source>
        <dbReference type="PIRSR" id="PIRSR613078-2"/>
    </source>
</evidence>
<dbReference type="GO" id="GO:0005737">
    <property type="term" value="C:cytoplasm"/>
    <property type="evidence" value="ECO:0007669"/>
    <property type="project" value="TreeGrafter"/>
</dbReference>
<dbReference type="SMART" id="SM00855">
    <property type="entry name" value="PGAM"/>
    <property type="match status" value="1"/>
</dbReference>
<accession>A0A853ESD4</accession>
<dbReference type="Pfam" id="PF00300">
    <property type="entry name" value="His_Phos_1"/>
    <property type="match status" value="1"/>
</dbReference>
<feature type="binding site" evidence="2">
    <location>
        <position position="61"/>
    </location>
    <ligand>
        <name>substrate</name>
    </ligand>
</feature>
<evidence type="ECO:0000313" key="4">
    <source>
        <dbReference type="Proteomes" id="UP000561011"/>
    </source>
</evidence>
<dbReference type="PANTHER" id="PTHR48100:SF62">
    <property type="entry name" value="GLUCOSYL-3-PHOSPHOGLYCERATE PHOSPHATASE"/>
    <property type="match status" value="1"/>
</dbReference>
<dbReference type="Gene3D" id="3.40.50.1240">
    <property type="entry name" value="Phosphoglycerate mutase-like"/>
    <property type="match status" value="1"/>
</dbReference>
<comment type="caution">
    <text evidence="3">The sequence shown here is derived from an EMBL/GenBank/DDBJ whole genome shotgun (WGS) entry which is preliminary data.</text>
</comment>
<feature type="active site" description="Tele-phosphohistidine intermediate" evidence="1">
    <location>
        <position position="11"/>
    </location>
</feature>
<dbReference type="RefSeq" id="WP_179913175.1">
    <property type="nucleotide sequence ID" value="NZ_JACBYE010000016.1"/>
</dbReference>
<dbReference type="EMBL" id="JACBYE010000016">
    <property type="protein sequence ID" value="NYS93536.1"/>
    <property type="molecule type" value="Genomic_DNA"/>
</dbReference>
<feature type="binding site" evidence="2">
    <location>
        <begin position="10"/>
        <end position="17"/>
    </location>
    <ligand>
        <name>substrate</name>
    </ligand>
</feature>
<dbReference type="PANTHER" id="PTHR48100">
    <property type="entry name" value="BROAD-SPECIFICITY PHOSPHATASE YOR283W-RELATED"/>
    <property type="match status" value="1"/>
</dbReference>
<dbReference type="InterPro" id="IPR013078">
    <property type="entry name" value="His_Pase_superF_clade-1"/>
</dbReference>
<reference evidence="3 4" key="1">
    <citation type="submission" date="2020-07" db="EMBL/GenBank/DDBJ databases">
        <title>MOT database genomes.</title>
        <authorList>
            <person name="Joseph S."/>
            <person name="Aduse-Opoku J."/>
            <person name="Hashim A."/>
            <person name="Wade W."/>
            <person name="Curtis M."/>
        </authorList>
    </citation>
    <scope>NUCLEOTIDE SEQUENCE [LARGE SCALE GENOMIC DNA]</scope>
    <source>
        <strain evidence="3 4">DSM 100099</strain>
    </source>
</reference>
<feature type="binding site" evidence="2">
    <location>
        <begin position="111"/>
        <end position="112"/>
    </location>
    <ligand>
        <name>substrate</name>
    </ligand>
</feature>
<feature type="active site" description="Proton donor/acceptor" evidence="1">
    <location>
        <position position="85"/>
    </location>
</feature>
<evidence type="ECO:0000313" key="3">
    <source>
        <dbReference type="EMBL" id="NYS93536.1"/>
    </source>
</evidence>
<proteinExistence type="predicted"/>
<dbReference type="SUPFAM" id="SSF53254">
    <property type="entry name" value="Phosphoglycerate mutase-like"/>
    <property type="match status" value="1"/>
</dbReference>
<organism evidence="3 4">
    <name type="scientific">Sanguibacter inulinus</name>
    <dbReference type="NCBI Taxonomy" id="60922"/>
    <lineage>
        <taxon>Bacteria</taxon>
        <taxon>Bacillati</taxon>
        <taxon>Actinomycetota</taxon>
        <taxon>Actinomycetes</taxon>
        <taxon>Micrococcales</taxon>
        <taxon>Sanguibacteraceae</taxon>
        <taxon>Sanguibacter</taxon>
    </lineage>
</organism>
<dbReference type="Proteomes" id="UP000561011">
    <property type="component" value="Unassembled WGS sequence"/>
</dbReference>
<name>A0A853ESD4_9MICO</name>
<dbReference type="GO" id="GO:0016791">
    <property type="term" value="F:phosphatase activity"/>
    <property type="evidence" value="ECO:0007669"/>
    <property type="project" value="TreeGrafter"/>
</dbReference>
<dbReference type="InterPro" id="IPR050275">
    <property type="entry name" value="PGM_Phosphatase"/>
</dbReference>
<sequence>MSAGSVVFLRHGRTAYNAAGRLQGQVDIPLDEVGQWQAEHGARALATFHACSRVVASDLVRARVTAEHYARVGGHELVIDPRVRERSFGDWEGLTRPEIEEGWPEEFAQWRRGEQPSGASIETRTEVAERMLAAVDEHGADLGADDTLVIVSHGAAITIGVTALIGLDPEAWRGLNGLHNVHWSHVERSGPAATTPWRLLAHNVGAGFPLDHWNAGPDWNLEPTSV</sequence>
<evidence type="ECO:0000256" key="1">
    <source>
        <dbReference type="PIRSR" id="PIRSR613078-1"/>
    </source>
</evidence>
<gene>
    <name evidence="3" type="ORF">HZZ10_08360</name>
</gene>
<dbReference type="InterPro" id="IPR029033">
    <property type="entry name" value="His_PPase_superfam"/>
</dbReference>